<dbReference type="SUPFAM" id="SSF160443">
    <property type="entry name" value="SMR domain-like"/>
    <property type="match status" value="1"/>
</dbReference>
<dbReference type="InterPro" id="IPR052772">
    <property type="entry name" value="Endo/PolyKinase_Domain-Protein"/>
</dbReference>
<feature type="region of interest" description="Disordered" evidence="1">
    <location>
        <begin position="1389"/>
        <end position="1411"/>
    </location>
</feature>
<feature type="compositionally biased region" description="Polar residues" evidence="1">
    <location>
        <begin position="611"/>
        <end position="623"/>
    </location>
</feature>
<dbReference type="Pfam" id="PF13671">
    <property type="entry name" value="AAA_33"/>
    <property type="match status" value="1"/>
</dbReference>
<evidence type="ECO:0000313" key="4">
    <source>
        <dbReference type="Ensembl" id="ENSSORP00005052436.1"/>
    </source>
</evidence>
<dbReference type="CDD" id="cd14365">
    <property type="entry name" value="CUE_N4BP2"/>
    <property type="match status" value="1"/>
</dbReference>
<dbReference type="Pfam" id="PF25124">
    <property type="entry name" value="DUF7816"/>
    <property type="match status" value="1"/>
</dbReference>
<feature type="region of interest" description="Disordered" evidence="1">
    <location>
        <begin position="1291"/>
        <end position="1349"/>
    </location>
</feature>
<dbReference type="CTD" id="55728"/>
<dbReference type="Proteomes" id="UP000472271">
    <property type="component" value="Chromosome 1"/>
</dbReference>
<evidence type="ECO:0000259" key="3">
    <source>
        <dbReference type="PROSITE" id="PS51140"/>
    </source>
</evidence>
<dbReference type="Gene3D" id="3.30.1370.110">
    <property type="match status" value="1"/>
</dbReference>
<accession>A0A673CA38</accession>
<reference evidence="4" key="1">
    <citation type="submission" date="2019-06" db="EMBL/GenBank/DDBJ databases">
        <authorList>
            <consortium name="Wellcome Sanger Institute Data Sharing"/>
        </authorList>
    </citation>
    <scope>NUCLEOTIDE SEQUENCE [LARGE SCALE GENOMIC DNA]</scope>
</reference>
<dbReference type="GeneID" id="115424102"/>
<dbReference type="InterPro" id="IPR027417">
    <property type="entry name" value="P-loop_NTPase"/>
</dbReference>
<dbReference type="SUPFAM" id="SSF52540">
    <property type="entry name" value="P-loop containing nucleoside triphosphate hydrolases"/>
    <property type="match status" value="1"/>
</dbReference>
<reference evidence="4" key="3">
    <citation type="submission" date="2025-09" db="UniProtKB">
        <authorList>
            <consortium name="Ensembl"/>
        </authorList>
    </citation>
    <scope>IDENTIFICATION</scope>
</reference>
<proteinExistence type="predicted"/>
<dbReference type="InterPro" id="IPR036063">
    <property type="entry name" value="Smr_dom_sf"/>
</dbReference>
<dbReference type="InterPro" id="IPR056718">
    <property type="entry name" value="DUF7816"/>
</dbReference>
<feature type="compositionally biased region" description="Acidic residues" evidence="1">
    <location>
        <begin position="634"/>
        <end position="643"/>
    </location>
</feature>
<dbReference type="InParanoid" id="A0A673CA38"/>
<dbReference type="PANTHER" id="PTHR46535:SF1">
    <property type="entry name" value="NEDD4-BINDING PROTEIN 2"/>
    <property type="match status" value="1"/>
</dbReference>
<protein>
    <recommendedName>
        <fullName evidence="6">NEDD4 binding protein 2</fullName>
    </recommendedName>
</protein>
<dbReference type="Ensembl" id="ENSSORT00005053683.1">
    <property type="protein sequence ID" value="ENSSORP00005052436.1"/>
    <property type="gene ID" value="ENSSORG00005023625.1"/>
</dbReference>
<feature type="region of interest" description="Disordered" evidence="1">
    <location>
        <begin position="1004"/>
        <end position="1026"/>
    </location>
</feature>
<evidence type="ECO:0008006" key="6">
    <source>
        <dbReference type="Google" id="ProtNLM"/>
    </source>
</evidence>
<feature type="region of interest" description="Disordered" evidence="1">
    <location>
        <begin position="821"/>
        <end position="868"/>
    </location>
</feature>
<feature type="region of interest" description="Disordered" evidence="1">
    <location>
        <begin position="609"/>
        <end position="643"/>
    </location>
</feature>
<dbReference type="InterPro" id="IPR009060">
    <property type="entry name" value="UBA-like_sf"/>
</dbReference>
<dbReference type="GO" id="GO:0043130">
    <property type="term" value="F:ubiquitin binding"/>
    <property type="evidence" value="ECO:0007669"/>
    <property type="project" value="InterPro"/>
</dbReference>
<dbReference type="PROSITE" id="PS50828">
    <property type="entry name" value="SMR"/>
    <property type="match status" value="1"/>
</dbReference>
<reference evidence="4" key="2">
    <citation type="submission" date="2025-08" db="UniProtKB">
        <authorList>
            <consortium name="Ensembl"/>
        </authorList>
    </citation>
    <scope>IDENTIFICATION</scope>
</reference>
<dbReference type="SMART" id="SM01162">
    <property type="entry name" value="DUF1771"/>
    <property type="match status" value="1"/>
</dbReference>
<dbReference type="Gene3D" id="3.40.50.300">
    <property type="entry name" value="P-loop containing nucleotide triphosphate hydrolases"/>
    <property type="match status" value="1"/>
</dbReference>
<evidence type="ECO:0000259" key="2">
    <source>
        <dbReference type="PROSITE" id="PS50828"/>
    </source>
</evidence>
<feature type="region of interest" description="Disordered" evidence="1">
    <location>
        <begin position="761"/>
        <end position="799"/>
    </location>
</feature>
<feature type="domain" description="Smr" evidence="2">
    <location>
        <begin position="1723"/>
        <end position="1802"/>
    </location>
</feature>
<dbReference type="Gene3D" id="1.10.8.10">
    <property type="entry name" value="DNA helicase RuvA subunit, C-terminal domain"/>
    <property type="match status" value="1"/>
</dbReference>
<feature type="region of interest" description="Disordered" evidence="1">
    <location>
        <begin position="1"/>
        <end position="28"/>
    </location>
</feature>
<name>A0A673CA38_9TELE</name>
<feature type="compositionally biased region" description="Polar residues" evidence="1">
    <location>
        <begin position="855"/>
        <end position="867"/>
    </location>
</feature>
<dbReference type="PROSITE" id="PS51140">
    <property type="entry name" value="CUE"/>
    <property type="match status" value="1"/>
</dbReference>
<dbReference type="InterPro" id="IPR056719">
    <property type="entry name" value="DUF7817"/>
</dbReference>
<dbReference type="OrthoDB" id="3231855at2759"/>
<dbReference type="InterPro" id="IPR002625">
    <property type="entry name" value="Smr_dom"/>
</dbReference>
<dbReference type="SUPFAM" id="SSF46934">
    <property type="entry name" value="UBA-like"/>
    <property type="match status" value="1"/>
</dbReference>
<dbReference type="GO" id="GO:0005634">
    <property type="term" value="C:nucleus"/>
    <property type="evidence" value="ECO:0007669"/>
    <property type="project" value="TreeGrafter"/>
</dbReference>
<sequence>MPRRKKTDQSPARVPTGPPEGGSLAHNTDYRLPQQCDRPMANNFTASSSEKENIVRNMQEMFAHLDPDVIYIVLSECDFKVDNAMDSLLELSVAAEDACPAPIPVSGFERTAAALLSPTHFTEPDSSKPSLQLVSSPSPVLSEELDLLLDQELEILTTQQDGTKEHHNSQHTSGGSPPSSFPPPQFSQQVLPELLQSSLESGSRGSSIEQPRLLSGSLEQVSGASSPLDQLSAFEDKVTERQESVLDFKHLVTETSDREKSVPPLDLGASGRPSAFQVYKKQNPSHTPSERAEVATCDATVGGARSKVNILNQEMLAHPPLSWNVGAPAFFPRIYGHQGPAFITPVASNWPSHPRHPSPWLDHGHVSHTPLRPPLTIPRSWALPAAPQLPGQNNKLRLEGRVLVLLRGAPGSGKSTLARALLEHNPGGVILSTDNYFTRHGVYQFDPNELGEAHSWNHQQAKEAFQRGANPIIIDNTNMQGWEMKPYVIQALNYNYKVLFREPDTWWKNKPRELERRNMHNVPAEKIRRMLNAYERFVTIQSIMGSQMPEKKQCFILEDKSSQPKSSQTPCPDLVGDPGLTEGSKKTRLQLFSSLPDVSSIGHSADMGILGNSNHKSTESLTLQPPARPLENPENTEGDDDINLGDSDFELDAQLELNQLSGDQRIPDCIVESVMNEEHCRDGMPVAFSESIGQRVRRERTSRRSGFDRLEPADLVKDTHQSECAIKEKEKTEADEAERVEVLWNRGEVLDFVGDWPSEGSLEQRQVRRQERLKEGKNKEDGDEPGEANENDTKKVQSKHDEFQKLLDLIQTGVADIQTGSSLLPSLSPSSEEELEADVETGGGLEESQGSSQLNSADNMSRVNSSRGELPDCVLDWKAADSCMVREPVELRMDDWEHCKTENETSVTGENDNLIKMGQRTQLLDLKSANLANSPSITNADSDVILETTEESSKEMGSHSIRDDVCAGFTGMENSTCTETQMEAESHTSEVCQSPEFETFVDLGGSPLGAASANQETKQRQGRRSGKQCKLALTFTQNCPDFSVKSPECVTTPSPNINTSLDSGHIDLQTNSDPNPKLNPLKPYCEADLQPTVDTGCVTQTESQDFALLWRLNQQNNPNGKVATAYSHSSDITVIYGSPSRFVPEVTGAIPATAAIQLSGLKEVPYRVVHEKSTQVEEKDLGETQDRLENLRILSRHFKLVSFDTLEDLYDKCHLDLEWTTNLLLDSGERFFKDDDGEEEKQEWPDDQNKSNVCGVLGKVEENMLGFNINEHQIKDQPKIGLAMGLEGTQQAISSSSESSKSSSILTFPGPASSVRDKDHTDASALSGSKADTNTEHKETIQPDLQGGAWGLSTDAGVIIEEASVEMEDDVSSMDQIHRLLQAELEELEKEEKQREQEQRKRRTTEQKRNQHMDIKSVELKLPTEVALQLTELFGPVGVDPGACSADDYDVQMDLNLAKLLHQKWKETIQDRQKQAALSFHLLQESSAEWGKSEVAKPWPRERTQAGGTMPLDSQLPFMDHWNVSRQHVSLRDIIKEEQLRQENMERVRQNRTELDKRDGSTPLKENQLYSRFPTIDRHFLLDIFRDHNYSLTQTELFLRSLLDEEPVKTVVAPEAPRTNHHRTASKEREKRHKPVEAVRPVYQDPEDPEYQDFRAEADLQRRRQLESFAKAAEAYKQGHKEVASFYAQQGHLHGQRMREANHRAAVQIFERVNASLLPNNILDLHGLHVVEAVQHLAQVLEDKTADCEQGLCRPQLSVITGRGNHSQGGVARIRPAVIDYLTNKHYRFTEPKPGLVLVSLK</sequence>
<dbReference type="Pfam" id="PF08590">
    <property type="entry name" value="DUF1771"/>
    <property type="match status" value="1"/>
</dbReference>
<feature type="region of interest" description="Disordered" evidence="1">
    <location>
        <begin position="161"/>
        <end position="187"/>
    </location>
</feature>
<dbReference type="InterPro" id="IPR056720">
    <property type="entry name" value="DUF7818"/>
</dbReference>
<organism evidence="4 5">
    <name type="scientific">Sphaeramia orbicularis</name>
    <name type="common">orbiculate cardinalfish</name>
    <dbReference type="NCBI Taxonomy" id="375764"/>
    <lineage>
        <taxon>Eukaryota</taxon>
        <taxon>Metazoa</taxon>
        <taxon>Chordata</taxon>
        <taxon>Craniata</taxon>
        <taxon>Vertebrata</taxon>
        <taxon>Euteleostomi</taxon>
        <taxon>Actinopterygii</taxon>
        <taxon>Neopterygii</taxon>
        <taxon>Teleostei</taxon>
        <taxon>Neoteleostei</taxon>
        <taxon>Acanthomorphata</taxon>
        <taxon>Gobiaria</taxon>
        <taxon>Kurtiformes</taxon>
        <taxon>Apogonoidei</taxon>
        <taxon>Apogonidae</taxon>
        <taxon>Apogoninae</taxon>
        <taxon>Sphaeramia</taxon>
    </lineage>
</organism>
<dbReference type="InterPro" id="IPR041801">
    <property type="entry name" value="N4BP2_CUE"/>
</dbReference>
<feature type="compositionally biased region" description="Acidic residues" evidence="1">
    <location>
        <begin position="781"/>
        <end position="790"/>
    </location>
</feature>
<feature type="compositionally biased region" description="Basic and acidic residues" evidence="1">
    <location>
        <begin position="1390"/>
        <end position="1411"/>
    </location>
</feature>
<feature type="domain" description="CUE" evidence="3">
    <location>
        <begin position="50"/>
        <end position="93"/>
    </location>
</feature>
<dbReference type="Pfam" id="PF25125">
    <property type="entry name" value="DUF7817"/>
    <property type="match status" value="1"/>
</dbReference>
<dbReference type="PANTHER" id="PTHR46535">
    <property type="entry name" value="NEDD4-BINDING PROTEIN 2"/>
    <property type="match status" value="1"/>
</dbReference>
<dbReference type="RefSeq" id="XP_029997068.1">
    <property type="nucleotide sequence ID" value="XM_030141208.1"/>
</dbReference>
<feature type="compositionally biased region" description="Basic and acidic residues" evidence="1">
    <location>
        <begin position="765"/>
        <end position="780"/>
    </location>
</feature>
<dbReference type="InterPro" id="IPR003892">
    <property type="entry name" value="CUE"/>
</dbReference>
<gene>
    <name evidence="4" type="primary">n4bp2</name>
</gene>
<feature type="region of interest" description="Disordered" evidence="1">
    <location>
        <begin position="559"/>
        <end position="582"/>
    </location>
</feature>
<feature type="compositionally biased region" description="Low complexity" evidence="1">
    <location>
        <begin position="1294"/>
        <end position="1304"/>
    </location>
</feature>
<dbReference type="Pfam" id="PF25126">
    <property type="entry name" value="DUF7818"/>
    <property type="match status" value="1"/>
</dbReference>
<evidence type="ECO:0000256" key="1">
    <source>
        <dbReference type="SAM" id="MobiDB-lite"/>
    </source>
</evidence>
<dbReference type="SMART" id="SM00463">
    <property type="entry name" value="SMR"/>
    <property type="match status" value="1"/>
</dbReference>
<dbReference type="GO" id="GO:0004519">
    <property type="term" value="F:endonuclease activity"/>
    <property type="evidence" value="ECO:0007669"/>
    <property type="project" value="TreeGrafter"/>
</dbReference>
<evidence type="ECO:0000313" key="5">
    <source>
        <dbReference type="Proteomes" id="UP000472271"/>
    </source>
</evidence>
<dbReference type="InterPro" id="IPR013899">
    <property type="entry name" value="DUF1771"/>
</dbReference>
<keyword evidence="5" id="KW-1185">Reference proteome</keyword>
<feature type="compositionally biased region" description="Low complexity" evidence="1">
    <location>
        <begin position="821"/>
        <end position="830"/>
    </location>
</feature>
<dbReference type="Pfam" id="PF01713">
    <property type="entry name" value="Smr"/>
    <property type="match status" value="1"/>
</dbReference>